<accession>H0E495</accession>
<evidence type="ECO:0000256" key="1">
    <source>
        <dbReference type="SAM" id="MobiDB-lite"/>
    </source>
</evidence>
<sequence>MTSIAITDSGPSHPAEGPPFTGISPRQVSAHAAVQCARRLRQDPRALAWSPRSPVPSIPDGKVPVEIRAAVDEARDYLVQIARHGTFTTVAPAWLRSDPDRDRRYDAYLVIGDDVALLLVRGRPAKPSRDHWLVTTVVTRNGLDSPYSRERKHARRARVQARERRPERWFSVRAYRRPHGERQRLRAEYRDRGG</sequence>
<proteinExistence type="predicted"/>
<evidence type="ECO:0000313" key="2">
    <source>
        <dbReference type="EMBL" id="EHN11511.1"/>
    </source>
</evidence>
<dbReference type="EMBL" id="AGUD01000098">
    <property type="protein sequence ID" value="EHN11511.1"/>
    <property type="molecule type" value="Genomic_DNA"/>
</dbReference>
<evidence type="ECO:0000313" key="3">
    <source>
        <dbReference type="Proteomes" id="UP000005143"/>
    </source>
</evidence>
<keyword evidence="3" id="KW-1185">Reference proteome</keyword>
<comment type="caution">
    <text evidence="2">The sequence shown here is derived from an EMBL/GenBank/DDBJ whole genome shotgun (WGS) entry which is preliminary data.</text>
</comment>
<reference evidence="2 3" key="1">
    <citation type="journal article" date="2013" name="Biodegradation">
        <title>Quantitative proteomic analysis of ibuprofen-degrading Patulibacter sp. strain I11.</title>
        <authorList>
            <person name="Almeida B."/>
            <person name="Kjeldal H."/>
            <person name="Lolas I."/>
            <person name="Knudsen A.D."/>
            <person name="Carvalho G."/>
            <person name="Nielsen K.L."/>
            <person name="Barreto Crespo M.T."/>
            <person name="Stensballe A."/>
            <person name="Nielsen J.L."/>
        </authorList>
    </citation>
    <scope>NUCLEOTIDE SEQUENCE [LARGE SCALE GENOMIC DNA]</scope>
    <source>
        <strain evidence="2 3">I11</strain>
    </source>
</reference>
<name>H0E495_9ACTN</name>
<dbReference type="AlphaFoldDB" id="H0E495"/>
<feature type="compositionally biased region" description="Polar residues" evidence="1">
    <location>
        <begin position="1"/>
        <end position="10"/>
    </location>
</feature>
<protein>
    <submittedName>
        <fullName evidence="2">Uncharacterized protein</fullName>
    </submittedName>
</protein>
<gene>
    <name evidence="2" type="ORF">PAI11_16220</name>
</gene>
<feature type="region of interest" description="Disordered" evidence="1">
    <location>
        <begin position="1"/>
        <end position="24"/>
    </location>
</feature>
<dbReference type="Proteomes" id="UP000005143">
    <property type="component" value="Unassembled WGS sequence"/>
</dbReference>
<organism evidence="2 3">
    <name type="scientific">Patulibacter medicamentivorans</name>
    <dbReference type="NCBI Taxonomy" id="1097667"/>
    <lineage>
        <taxon>Bacteria</taxon>
        <taxon>Bacillati</taxon>
        <taxon>Actinomycetota</taxon>
        <taxon>Thermoleophilia</taxon>
        <taxon>Solirubrobacterales</taxon>
        <taxon>Patulibacteraceae</taxon>
        <taxon>Patulibacter</taxon>
    </lineage>
</organism>